<dbReference type="GO" id="GO:0010078">
    <property type="term" value="P:maintenance of root meristem identity"/>
    <property type="evidence" value="ECO:0007669"/>
    <property type="project" value="TreeGrafter"/>
</dbReference>
<dbReference type="GO" id="GO:0010492">
    <property type="term" value="P:maintenance of shoot apical meristem identity"/>
    <property type="evidence" value="ECO:0007669"/>
    <property type="project" value="TreeGrafter"/>
</dbReference>
<name>A0A7J0H5K5_9ERIC</name>
<dbReference type="Proteomes" id="UP000585474">
    <property type="component" value="Unassembled WGS sequence"/>
</dbReference>
<evidence type="ECO:0000313" key="3">
    <source>
        <dbReference type="EMBL" id="GFZ18044.1"/>
    </source>
</evidence>
<feature type="transmembrane region" description="Helical" evidence="2">
    <location>
        <begin position="184"/>
        <end position="204"/>
    </location>
</feature>
<keyword evidence="2" id="KW-1133">Transmembrane helix</keyword>
<feature type="region of interest" description="Disordered" evidence="1">
    <location>
        <begin position="8"/>
        <end position="38"/>
    </location>
</feature>
<sequence length="384" mass="43982">MVILVKEENPSPDGVCGGESSQTHLPNPIYEKNQENPDEKIDFPEMGIDFSREFEMGCDDFESKPSKTGDYVSLNLILSHLCENPKLVFPQNERNLRNSFEKVVCEYQNQENNGLVKRDLLRWKEVNVNTSKRQVVEYEEIDGDNKEKKPKLETLNLNTSKRQVVEYEEIDGDNKEKKPKLETLNLSLAFFIIVFMFPPVFLTIQVPRLPAMILLKTMNIRWGVVGETVSRFGMVGRELMVRLIVNLGRLEMGLQCKITVVEVFHRCKSLSPSRPSQGIQELPDEALEPMKKYLKKLIATPERKEELVNLQNKLEGRSYLNKETLLTTSIKHLEILVSVKTGLGSFLSGENCIPTTELVEIFLLERCRNINCKRVCCPLMTVTA</sequence>
<evidence type="ECO:0000313" key="4">
    <source>
        <dbReference type="Proteomes" id="UP000585474"/>
    </source>
</evidence>
<dbReference type="PANTHER" id="PTHR21736:SF38">
    <property type="entry name" value="PROTEIN OBERON 3"/>
    <property type="match status" value="1"/>
</dbReference>
<reference evidence="3 4" key="1">
    <citation type="submission" date="2019-07" db="EMBL/GenBank/DDBJ databases">
        <title>De Novo Assembly of kiwifruit Actinidia rufa.</title>
        <authorList>
            <person name="Sugita-Konishi S."/>
            <person name="Sato K."/>
            <person name="Mori E."/>
            <person name="Abe Y."/>
            <person name="Kisaki G."/>
            <person name="Hamano K."/>
            <person name="Suezawa K."/>
            <person name="Otani M."/>
            <person name="Fukuda T."/>
            <person name="Manabe T."/>
            <person name="Gomi K."/>
            <person name="Tabuchi M."/>
            <person name="Akimitsu K."/>
            <person name="Kataoka I."/>
        </authorList>
    </citation>
    <scope>NUCLEOTIDE SEQUENCE [LARGE SCALE GENOMIC DNA]</scope>
    <source>
        <strain evidence="4">cv. Fuchu</strain>
    </source>
</reference>
<evidence type="ECO:0000256" key="1">
    <source>
        <dbReference type="SAM" id="MobiDB-lite"/>
    </source>
</evidence>
<organism evidence="3 4">
    <name type="scientific">Actinidia rufa</name>
    <dbReference type="NCBI Taxonomy" id="165716"/>
    <lineage>
        <taxon>Eukaryota</taxon>
        <taxon>Viridiplantae</taxon>
        <taxon>Streptophyta</taxon>
        <taxon>Embryophyta</taxon>
        <taxon>Tracheophyta</taxon>
        <taxon>Spermatophyta</taxon>
        <taxon>Magnoliopsida</taxon>
        <taxon>eudicotyledons</taxon>
        <taxon>Gunneridae</taxon>
        <taxon>Pentapetalae</taxon>
        <taxon>asterids</taxon>
        <taxon>Ericales</taxon>
        <taxon>Actinidiaceae</taxon>
        <taxon>Actinidia</taxon>
    </lineage>
</organism>
<keyword evidence="4" id="KW-1185">Reference proteome</keyword>
<keyword evidence="2" id="KW-0472">Membrane</keyword>
<dbReference type="PRINTS" id="PR01544">
    <property type="entry name" value="ARATH130DUF"/>
</dbReference>
<dbReference type="EMBL" id="BJWL01000026">
    <property type="protein sequence ID" value="GFZ18044.1"/>
    <property type="molecule type" value="Genomic_DNA"/>
</dbReference>
<dbReference type="PANTHER" id="PTHR21736">
    <property type="entry name" value="VERNALIZATION-INSENSITIVE PROTEIN 3"/>
    <property type="match status" value="1"/>
</dbReference>
<accession>A0A7J0H5K5</accession>
<dbReference type="AlphaFoldDB" id="A0A7J0H5K5"/>
<protein>
    <submittedName>
        <fullName evidence="3">Fibronectin type III domain protein</fullName>
    </submittedName>
</protein>
<dbReference type="GO" id="GO:0010468">
    <property type="term" value="P:regulation of gene expression"/>
    <property type="evidence" value="ECO:0007669"/>
    <property type="project" value="TreeGrafter"/>
</dbReference>
<comment type="caution">
    <text evidence="3">The sequence shown here is derived from an EMBL/GenBank/DDBJ whole genome shotgun (WGS) entry which is preliminary data.</text>
</comment>
<dbReference type="GO" id="GO:0010071">
    <property type="term" value="P:root meristem specification"/>
    <property type="evidence" value="ECO:0007669"/>
    <property type="project" value="TreeGrafter"/>
</dbReference>
<evidence type="ECO:0000256" key="2">
    <source>
        <dbReference type="SAM" id="Phobius"/>
    </source>
</evidence>
<dbReference type="InterPro" id="IPR004082">
    <property type="entry name" value="OBERON"/>
</dbReference>
<proteinExistence type="predicted"/>
<dbReference type="GO" id="GO:0005634">
    <property type="term" value="C:nucleus"/>
    <property type="evidence" value="ECO:0007669"/>
    <property type="project" value="TreeGrafter"/>
</dbReference>
<gene>
    <name evidence="3" type="ORF">Acr_26g0013130</name>
</gene>
<keyword evidence="2" id="KW-0812">Transmembrane</keyword>